<comment type="caution">
    <text evidence="2">The sequence shown here is derived from an EMBL/GenBank/DDBJ whole genome shotgun (WGS) entry which is preliminary data.</text>
</comment>
<name>A0A4R0NL98_9SPHI</name>
<evidence type="ECO:0000313" key="3">
    <source>
        <dbReference type="Proteomes" id="UP000293347"/>
    </source>
</evidence>
<dbReference type="Pfam" id="PF13619">
    <property type="entry name" value="KTSC"/>
    <property type="match status" value="1"/>
</dbReference>
<evidence type="ECO:0000313" key="2">
    <source>
        <dbReference type="EMBL" id="TCD00084.1"/>
    </source>
</evidence>
<keyword evidence="3" id="KW-1185">Reference proteome</keyword>
<dbReference type="Proteomes" id="UP000293347">
    <property type="component" value="Unassembled WGS sequence"/>
</dbReference>
<feature type="domain" description="KTSC" evidence="1">
    <location>
        <begin position="3"/>
        <end position="59"/>
    </location>
</feature>
<gene>
    <name evidence="2" type="ORF">EZ437_15310</name>
</gene>
<evidence type="ECO:0000259" key="1">
    <source>
        <dbReference type="Pfam" id="PF13619"/>
    </source>
</evidence>
<accession>A0A4R0NL98</accession>
<proteinExistence type="predicted"/>
<dbReference type="AlphaFoldDB" id="A0A4R0NL98"/>
<sequence length="67" mass="7843">MPSTVIAKIAYDEENKILMIEFQSGKIYYYMDVPKGVYLTLNTARSKGGYFNKYIKGNYEFEEINLQ</sequence>
<dbReference type="EMBL" id="SJSL01000004">
    <property type="protein sequence ID" value="TCD00084.1"/>
    <property type="molecule type" value="Genomic_DNA"/>
</dbReference>
<dbReference type="RefSeq" id="WP_131596939.1">
    <property type="nucleotide sequence ID" value="NZ_SJSL01000004.1"/>
</dbReference>
<protein>
    <submittedName>
        <fullName evidence="2">KTSC domain-containing protein</fullName>
    </submittedName>
</protein>
<dbReference type="InterPro" id="IPR025309">
    <property type="entry name" value="KTSC_dom"/>
</dbReference>
<reference evidence="2 3" key="1">
    <citation type="submission" date="2019-02" db="EMBL/GenBank/DDBJ databases">
        <title>Pedobacter sp. RP-1-14 sp. nov., isolated from Arctic soil.</title>
        <authorList>
            <person name="Dahal R.H."/>
        </authorList>
    </citation>
    <scope>NUCLEOTIDE SEQUENCE [LARGE SCALE GENOMIC DNA]</scope>
    <source>
        <strain evidence="2 3">RP-1-14</strain>
    </source>
</reference>
<dbReference type="OrthoDB" id="8450910at2"/>
<organism evidence="2 3">
    <name type="scientific">Pedobacter psychroterrae</name>
    <dbReference type="NCBI Taxonomy" id="2530453"/>
    <lineage>
        <taxon>Bacteria</taxon>
        <taxon>Pseudomonadati</taxon>
        <taxon>Bacteroidota</taxon>
        <taxon>Sphingobacteriia</taxon>
        <taxon>Sphingobacteriales</taxon>
        <taxon>Sphingobacteriaceae</taxon>
        <taxon>Pedobacter</taxon>
    </lineage>
</organism>